<dbReference type="GO" id="GO:0032259">
    <property type="term" value="P:methylation"/>
    <property type="evidence" value="ECO:0007669"/>
    <property type="project" value="UniProtKB-KW"/>
</dbReference>
<keyword evidence="8" id="KW-0418">Kinase</keyword>
<evidence type="ECO:0000256" key="8">
    <source>
        <dbReference type="ARBA" id="ARBA00022777"/>
    </source>
</evidence>
<dbReference type="InterPro" id="IPR011102">
    <property type="entry name" value="Sig_transdc_His_kinase_HWE"/>
</dbReference>
<evidence type="ECO:0000256" key="2">
    <source>
        <dbReference type="ARBA" id="ARBA00001541"/>
    </source>
</evidence>
<dbReference type="PANTHER" id="PTHR24422:SF27">
    <property type="entry name" value="PROTEIN-GLUTAMATE O-METHYLTRANSFERASE"/>
    <property type="match status" value="1"/>
</dbReference>
<feature type="compositionally biased region" description="Acidic residues" evidence="11">
    <location>
        <begin position="637"/>
        <end position="647"/>
    </location>
</feature>
<feature type="active site" evidence="10">
    <location>
        <position position="149"/>
    </location>
</feature>
<dbReference type="CDD" id="cd16434">
    <property type="entry name" value="CheB-CheR_fusion"/>
    <property type="match status" value="1"/>
</dbReference>
<evidence type="ECO:0000256" key="5">
    <source>
        <dbReference type="ARBA" id="ARBA00022679"/>
    </source>
</evidence>
<dbReference type="SUPFAM" id="SSF47757">
    <property type="entry name" value="Chemotaxis receptor methyltransferase CheR, N-terminal domain"/>
    <property type="match status" value="1"/>
</dbReference>
<dbReference type="InterPro" id="IPR022641">
    <property type="entry name" value="CheR_N"/>
</dbReference>
<keyword evidence="4 14" id="KW-0489">Methyltransferase</keyword>
<protein>
    <submittedName>
        <fullName evidence="14">Chemotaxis protein methyltransferase CheR</fullName>
        <ecNumber evidence="14">2.1.1.80</ecNumber>
    </submittedName>
</protein>
<dbReference type="STRING" id="1123237.Salmuc_03502"/>
<evidence type="ECO:0000256" key="3">
    <source>
        <dbReference type="ARBA" id="ARBA00022553"/>
    </source>
</evidence>
<dbReference type="EC" id="2.1.1.80" evidence="14"/>
<dbReference type="SMART" id="SM00911">
    <property type="entry name" value="HWE_HK"/>
    <property type="match status" value="1"/>
</dbReference>
<evidence type="ECO:0000256" key="4">
    <source>
        <dbReference type="ARBA" id="ARBA00022603"/>
    </source>
</evidence>
<dbReference type="SUPFAM" id="SSF53335">
    <property type="entry name" value="S-adenosyl-L-methionine-dependent methyltransferases"/>
    <property type="match status" value="1"/>
</dbReference>
<dbReference type="GO" id="GO:0005524">
    <property type="term" value="F:ATP binding"/>
    <property type="evidence" value="ECO:0007669"/>
    <property type="project" value="UniProtKB-KW"/>
</dbReference>
<keyword evidence="3" id="KW-0597">Phosphoprotein</keyword>
<dbReference type="InterPro" id="IPR035965">
    <property type="entry name" value="PAS-like_dom_sf"/>
</dbReference>
<dbReference type="InterPro" id="IPR036890">
    <property type="entry name" value="HATPase_C_sf"/>
</dbReference>
<keyword evidence="6" id="KW-0949">S-adenosyl-L-methionine</keyword>
<sequence>MSHDDRPDESLISEAETASERTCIVGVGASAGGLEAIREMLSEADASSNFAYVVVQHLDPNHESLLAELLGRHTDLEVLQAAGGERIQRGRVYIIPPGHGLLVRDGELTLTDFEQPRGLRRPIDDFFESLAEDQGRFAACVILSGTGADGSAGLRAIKEHGGLCLVQDPDTAKYDGMPVSAQNTGMVDFVRRPSRIIESIHQYYARTVYRISDEKLARTIEDSVDDICAVLKKTVGHDFSGYKKSTLVRRIQRRIQVLDLRDAEDYLRRVRTDSDECEVLFRELLINVTRFFRDPEHFEALRREVVPDLVRDFEGEELRVWVPGCSSGEEAYTMAMIFAHELHEQRRSFKVQVFATDIDEQMLRIAREGVYPHAALADVPEELRDRYTIAREGSFQIPAQIRDMIRFSVHSVVRDPPFSNIDLLSCRNLLIYFGEKLQTQALPIFHYSLKPGGILFLGPSETVGRFDELFPPINQQARIFRRNNARTEYPLHLRTMPSNRLPSPRRSALGGGSREAARNTLENTDVAERVLQSYAPATLHLTPSGQILASTGRLGKYVELQPGQVEDQHVQSIARPGLREAVSALIRKAGRVSHKSVTRDLVAQSEFGRQQLDLVADPLPDGTLLLVFRDRDRFEAHDEDDVEEVEPSDSHVQSLEDELRSTRARLHTTVEELETANEELKSSNEEMMSMNEELQSTNEELATVNDELKTKVDELSVANADLSNFFASTTLPLVVVDAKGKIRNFTEAINSIYPLRKTDRGRPLAEVTSALNESREVIGAIEEVMATSELRNMRVTEIEGDRTWTLAITPYLSRDGSREGATLVFTELTRALYLQAELDRERERLQLALEVAEMGVWELDPSKGTLMLDSKGRELFEFAPDGAEPRVPDILATLCEGDRERLEAALQATSDGAPVDETFTLTERHNGRSLRFVGNQTDHGRETRFLGVVFDVTAEIEARRVREVMIREMNHRVKNFFSIISGMVRVAGRTSESVPDLVQGIESRVNALARSHDMTQRPAERGPVTMTDAVGAALEPYTDSAETEVEGPQVLIAAKDLTALSLLLHEWATNAAKYGVLGPVEGRLEVHWAYAQDGKVTLVWNEIYAEALGEVTQGKAGFGSTLVRLAATQLGGEVTVDSSVEQRTTRLTYDPREL</sequence>
<dbReference type="PANTHER" id="PTHR24422">
    <property type="entry name" value="CHEMOTAXIS PROTEIN METHYLTRANSFERASE"/>
    <property type="match status" value="1"/>
</dbReference>
<evidence type="ECO:0000256" key="6">
    <source>
        <dbReference type="ARBA" id="ARBA00022691"/>
    </source>
</evidence>
<dbReference type="Pfam" id="PF13596">
    <property type="entry name" value="PAS_10"/>
    <property type="match status" value="1"/>
</dbReference>
<dbReference type="SUPFAM" id="SSF55785">
    <property type="entry name" value="PYP-like sensor domain (PAS domain)"/>
    <property type="match status" value="1"/>
</dbReference>
<dbReference type="eggNOG" id="COG1352">
    <property type="taxonomic scope" value="Bacteria"/>
</dbReference>
<evidence type="ECO:0000256" key="11">
    <source>
        <dbReference type="SAM" id="MobiDB-lite"/>
    </source>
</evidence>
<dbReference type="SMART" id="SM00138">
    <property type="entry name" value="MeTrc"/>
    <property type="match status" value="1"/>
</dbReference>
<feature type="active site" evidence="10">
    <location>
        <position position="30"/>
    </location>
</feature>
<accession>S9RWK3</accession>
<evidence type="ECO:0000259" key="12">
    <source>
        <dbReference type="PROSITE" id="PS50122"/>
    </source>
</evidence>
<evidence type="ECO:0000256" key="1">
    <source>
        <dbReference type="ARBA" id="ARBA00000085"/>
    </source>
</evidence>
<dbReference type="CDD" id="cd02440">
    <property type="entry name" value="AdoMet_MTases"/>
    <property type="match status" value="1"/>
</dbReference>
<keyword evidence="10" id="KW-0145">Chemotaxis</keyword>
<dbReference type="Proteomes" id="UP000015347">
    <property type="component" value="Unassembled WGS sequence"/>
</dbReference>
<feature type="active site" evidence="10">
    <location>
        <position position="57"/>
    </location>
</feature>
<dbReference type="InterPro" id="IPR050903">
    <property type="entry name" value="Bact_Chemotaxis_MeTrfase"/>
</dbReference>
<keyword evidence="5 14" id="KW-0808">Transferase</keyword>
<feature type="region of interest" description="Disordered" evidence="11">
    <location>
        <begin position="495"/>
        <end position="516"/>
    </location>
</feature>
<dbReference type="Gene3D" id="3.30.565.10">
    <property type="entry name" value="Histidine kinase-like ATPase, C-terminal domain"/>
    <property type="match status" value="1"/>
</dbReference>
<feature type="domain" description="CheR-type methyltransferase" evidence="13">
    <location>
        <begin position="221"/>
        <end position="483"/>
    </location>
</feature>
<dbReference type="PRINTS" id="PR00996">
    <property type="entry name" value="CHERMTFRASE"/>
</dbReference>
<dbReference type="Pfam" id="PF01339">
    <property type="entry name" value="CheB_methylest"/>
    <property type="match status" value="1"/>
</dbReference>
<evidence type="ECO:0000256" key="7">
    <source>
        <dbReference type="ARBA" id="ARBA00022741"/>
    </source>
</evidence>
<comment type="catalytic activity">
    <reaction evidence="1">
        <text>ATP + protein L-histidine = ADP + protein N-phospho-L-histidine.</text>
        <dbReference type="EC" id="2.7.13.3"/>
    </reaction>
</comment>
<comment type="catalytic activity">
    <reaction evidence="2">
        <text>L-glutamyl-[protein] + S-adenosyl-L-methionine = [protein]-L-glutamate 5-O-methyl ester + S-adenosyl-L-homocysteine</text>
        <dbReference type="Rhea" id="RHEA:24452"/>
        <dbReference type="Rhea" id="RHEA-COMP:10208"/>
        <dbReference type="Rhea" id="RHEA-COMP:10311"/>
        <dbReference type="ChEBI" id="CHEBI:29973"/>
        <dbReference type="ChEBI" id="CHEBI:57856"/>
        <dbReference type="ChEBI" id="CHEBI:59789"/>
        <dbReference type="ChEBI" id="CHEBI:82795"/>
        <dbReference type="EC" id="2.1.1.80"/>
    </reaction>
</comment>
<dbReference type="SUPFAM" id="SSF52738">
    <property type="entry name" value="Methylesterase CheB, C-terminal domain"/>
    <property type="match status" value="1"/>
</dbReference>
<keyword evidence="15" id="KW-1185">Reference proteome</keyword>
<dbReference type="RefSeq" id="WP_020039150.1">
    <property type="nucleotide sequence ID" value="NZ_KE557280.1"/>
</dbReference>
<dbReference type="InterPro" id="IPR035909">
    <property type="entry name" value="CheB_C"/>
</dbReference>
<dbReference type="InterPro" id="IPR000780">
    <property type="entry name" value="CheR_MeTrfase"/>
</dbReference>
<dbReference type="SMART" id="SM00091">
    <property type="entry name" value="PAS"/>
    <property type="match status" value="3"/>
</dbReference>
<dbReference type="AlphaFoldDB" id="S9RWK3"/>
<dbReference type="Gene3D" id="3.30.450.20">
    <property type="entry name" value="PAS domain"/>
    <property type="match status" value="2"/>
</dbReference>
<proteinExistence type="predicted"/>
<dbReference type="GO" id="GO:0008984">
    <property type="term" value="F:protein-glutamate methylesterase activity"/>
    <property type="evidence" value="ECO:0007669"/>
    <property type="project" value="InterPro"/>
</dbReference>
<feature type="domain" description="CheB-type methylesterase" evidence="12">
    <location>
        <begin position="24"/>
        <end position="207"/>
    </location>
</feature>
<keyword evidence="7" id="KW-0547">Nucleotide-binding</keyword>
<evidence type="ECO:0000313" key="15">
    <source>
        <dbReference type="Proteomes" id="UP000015347"/>
    </source>
</evidence>
<dbReference type="Gene3D" id="1.10.155.10">
    <property type="entry name" value="Chemotaxis receptor methyltransferase CheR, N-terminal domain"/>
    <property type="match status" value="1"/>
</dbReference>
<dbReference type="PROSITE" id="PS50122">
    <property type="entry name" value="CHEB"/>
    <property type="match status" value="1"/>
</dbReference>
<evidence type="ECO:0000256" key="9">
    <source>
        <dbReference type="ARBA" id="ARBA00022840"/>
    </source>
</evidence>
<organism evidence="14 15">
    <name type="scientific">Salipiger mucosus DSM 16094</name>
    <dbReference type="NCBI Taxonomy" id="1123237"/>
    <lineage>
        <taxon>Bacteria</taxon>
        <taxon>Pseudomonadati</taxon>
        <taxon>Pseudomonadota</taxon>
        <taxon>Alphaproteobacteria</taxon>
        <taxon>Rhodobacterales</taxon>
        <taxon>Roseobacteraceae</taxon>
        <taxon>Salipiger</taxon>
    </lineage>
</organism>
<dbReference type="Pfam" id="PF01739">
    <property type="entry name" value="CheR"/>
    <property type="match status" value="1"/>
</dbReference>
<comment type="caution">
    <text evidence="14">The sequence shown here is derived from an EMBL/GenBank/DDBJ whole genome shotgun (WGS) entry which is preliminary data.</text>
</comment>
<evidence type="ECO:0000313" key="14">
    <source>
        <dbReference type="EMBL" id="EPX78394.1"/>
    </source>
</evidence>
<dbReference type="EMBL" id="APVH01000039">
    <property type="protein sequence ID" value="EPX78394.1"/>
    <property type="molecule type" value="Genomic_DNA"/>
</dbReference>
<dbReference type="GO" id="GO:0005737">
    <property type="term" value="C:cytoplasm"/>
    <property type="evidence" value="ECO:0007669"/>
    <property type="project" value="InterPro"/>
</dbReference>
<reference evidence="15" key="1">
    <citation type="journal article" date="2014" name="Stand. Genomic Sci.">
        <title>Genome sequence of the exopolysaccharide-producing Salipiger mucosus type strain (DSM 16094(T)), a moderately halophilic member of the Roseobacter clade.</title>
        <authorList>
            <person name="Riedel T."/>
            <person name="Spring S."/>
            <person name="Fiebig A."/>
            <person name="Petersen J."/>
            <person name="Kyrpides N.C."/>
            <person name="Goker M."/>
            <person name="Klenk H.P."/>
        </authorList>
    </citation>
    <scope>NUCLEOTIDE SEQUENCE [LARGE SCALE GENOMIC DNA]</scope>
    <source>
        <strain evidence="15">DSM 16094</strain>
    </source>
</reference>
<dbReference type="Pfam" id="PF03705">
    <property type="entry name" value="CheR_N"/>
    <property type="match status" value="1"/>
</dbReference>
<name>S9RWK3_9RHOB</name>
<dbReference type="eggNOG" id="COG2201">
    <property type="taxonomic scope" value="Bacteria"/>
</dbReference>
<dbReference type="GO" id="GO:0000156">
    <property type="term" value="F:phosphorelay response regulator activity"/>
    <property type="evidence" value="ECO:0007669"/>
    <property type="project" value="InterPro"/>
</dbReference>
<dbReference type="Gene3D" id="3.40.50.150">
    <property type="entry name" value="Vaccinia Virus protein VP39"/>
    <property type="match status" value="1"/>
</dbReference>
<feature type="region of interest" description="Disordered" evidence="11">
    <location>
        <begin position="637"/>
        <end position="657"/>
    </location>
</feature>
<dbReference type="GO" id="GO:0006935">
    <property type="term" value="P:chemotaxis"/>
    <property type="evidence" value="ECO:0007669"/>
    <property type="project" value="UniProtKB-UniRule"/>
</dbReference>
<dbReference type="eggNOG" id="COG2202">
    <property type="taxonomic scope" value="Bacteria"/>
</dbReference>
<dbReference type="Pfam" id="PF07536">
    <property type="entry name" value="HWE_HK"/>
    <property type="match status" value="1"/>
</dbReference>
<gene>
    <name evidence="14" type="ORF">Salmuc_03502</name>
</gene>
<dbReference type="SUPFAM" id="SSF55874">
    <property type="entry name" value="ATPase domain of HSP90 chaperone/DNA topoisomerase II/histidine kinase"/>
    <property type="match status" value="1"/>
</dbReference>
<dbReference type="InterPro" id="IPR000014">
    <property type="entry name" value="PAS"/>
</dbReference>
<dbReference type="HOGENOM" id="CLU_000892_0_2_5"/>
<dbReference type="Gene3D" id="3.40.50.180">
    <property type="entry name" value="Methylesterase CheB, C-terminal domain"/>
    <property type="match status" value="1"/>
</dbReference>
<dbReference type="InterPro" id="IPR000673">
    <property type="entry name" value="Sig_transdc_resp-reg_Me-estase"/>
</dbReference>
<dbReference type="InterPro" id="IPR036804">
    <property type="entry name" value="CheR_N_sf"/>
</dbReference>
<dbReference type="GO" id="GO:0008983">
    <property type="term" value="F:protein-glutamate O-methyltransferase activity"/>
    <property type="evidence" value="ECO:0007669"/>
    <property type="project" value="UniProtKB-EC"/>
</dbReference>
<evidence type="ECO:0000256" key="10">
    <source>
        <dbReference type="PROSITE-ProRule" id="PRU00050"/>
    </source>
</evidence>
<dbReference type="InterPro" id="IPR029063">
    <property type="entry name" value="SAM-dependent_MTases_sf"/>
</dbReference>
<evidence type="ECO:0000259" key="13">
    <source>
        <dbReference type="PROSITE" id="PS50123"/>
    </source>
</evidence>
<dbReference type="GO" id="GO:0004673">
    <property type="term" value="F:protein histidine kinase activity"/>
    <property type="evidence" value="ECO:0007669"/>
    <property type="project" value="UniProtKB-EC"/>
</dbReference>
<keyword evidence="9" id="KW-0067">ATP-binding</keyword>
<dbReference type="InterPro" id="IPR022642">
    <property type="entry name" value="CheR_C"/>
</dbReference>
<dbReference type="PROSITE" id="PS50123">
    <property type="entry name" value="CHER"/>
    <property type="match status" value="1"/>
</dbReference>
<keyword evidence="10" id="KW-0378">Hydrolase</keyword>